<accession>A0A395N6E7</accession>
<feature type="compositionally biased region" description="Polar residues" evidence="1">
    <location>
        <begin position="95"/>
        <end position="104"/>
    </location>
</feature>
<dbReference type="SUPFAM" id="SSF48371">
    <property type="entry name" value="ARM repeat"/>
    <property type="match status" value="1"/>
</dbReference>
<dbReference type="Gene3D" id="1.25.10.10">
    <property type="entry name" value="Leucine-rich Repeat Variant"/>
    <property type="match status" value="1"/>
</dbReference>
<proteinExistence type="predicted"/>
<dbReference type="GO" id="GO:0031267">
    <property type="term" value="F:small GTPase binding"/>
    <property type="evidence" value="ECO:0007669"/>
    <property type="project" value="InterPro"/>
</dbReference>
<evidence type="ECO:0000313" key="3">
    <source>
        <dbReference type="EMBL" id="RFN55704.1"/>
    </source>
</evidence>
<comment type="caution">
    <text evidence="3">The sequence shown here is derived from an EMBL/GenBank/DDBJ whole genome shotgun (WGS) entry which is preliminary data.</text>
</comment>
<dbReference type="EMBL" id="PXXK01000002">
    <property type="protein sequence ID" value="RFN55704.1"/>
    <property type="molecule type" value="Genomic_DNA"/>
</dbReference>
<feature type="compositionally biased region" description="Low complexity" evidence="1">
    <location>
        <begin position="410"/>
        <end position="421"/>
    </location>
</feature>
<dbReference type="OrthoDB" id="2155261at2759"/>
<feature type="compositionally biased region" description="Polar residues" evidence="1">
    <location>
        <begin position="1"/>
        <end position="10"/>
    </location>
</feature>
<dbReference type="GO" id="GO:0003779">
    <property type="term" value="F:actin binding"/>
    <property type="evidence" value="ECO:0007669"/>
    <property type="project" value="InterPro"/>
</dbReference>
<protein>
    <submittedName>
        <fullName evidence="3">Gtpase-binding protein rid1</fullName>
    </submittedName>
</protein>
<dbReference type="Pfam" id="PF06371">
    <property type="entry name" value="Drf_GBD"/>
    <property type="match status" value="1"/>
</dbReference>
<feature type="domain" description="Formin GTPase-binding" evidence="2">
    <location>
        <begin position="288"/>
        <end position="564"/>
    </location>
</feature>
<feature type="region of interest" description="Disordered" evidence="1">
    <location>
        <begin position="360"/>
        <end position="421"/>
    </location>
</feature>
<name>A0A395N6E7_9HYPO</name>
<reference evidence="3 4" key="1">
    <citation type="journal article" date="2018" name="PLoS Pathog.">
        <title>Evolution of structural diversity of trichothecenes, a family of toxins produced by plant pathogenic and entomopathogenic fungi.</title>
        <authorList>
            <person name="Proctor R.H."/>
            <person name="McCormick S.P."/>
            <person name="Kim H.S."/>
            <person name="Cardoza R.E."/>
            <person name="Stanley A.M."/>
            <person name="Lindo L."/>
            <person name="Kelly A."/>
            <person name="Brown D.W."/>
            <person name="Lee T."/>
            <person name="Vaughan M.M."/>
            <person name="Alexander N.J."/>
            <person name="Busman M."/>
            <person name="Gutierrez S."/>
        </authorList>
    </citation>
    <scope>NUCLEOTIDE SEQUENCE [LARGE SCALE GENOMIC DNA]</scope>
    <source>
        <strain evidence="3 4">NRRL 13405</strain>
    </source>
</reference>
<feature type="region of interest" description="Disordered" evidence="1">
    <location>
        <begin position="74"/>
        <end position="295"/>
    </location>
</feature>
<evidence type="ECO:0000259" key="2">
    <source>
        <dbReference type="SMART" id="SM01140"/>
    </source>
</evidence>
<dbReference type="InterPro" id="IPR010473">
    <property type="entry name" value="GTPase-bd"/>
</dbReference>
<dbReference type="SMART" id="SM01140">
    <property type="entry name" value="Drf_GBD"/>
    <property type="match status" value="1"/>
</dbReference>
<evidence type="ECO:0000313" key="4">
    <source>
        <dbReference type="Proteomes" id="UP000265631"/>
    </source>
</evidence>
<feature type="region of interest" description="Disordered" evidence="1">
    <location>
        <begin position="751"/>
        <end position="805"/>
    </location>
</feature>
<dbReference type="InterPro" id="IPR011989">
    <property type="entry name" value="ARM-like"/>
</dbReference>
<dbReference type="InterPro" id="IPR016024">
    <property type="entry name" value="ARM-type_fold"/>
</dbReference>
<dbReference type="AlphaFoldDB" id="A0A395N6E7"/>
<sequence>MNSNDSNSFDQVRRPRPKSTIFEGFRHRRQASTDTQSIQNPFDVPVSPIHPKIMAFENYSNPGALAELQYNQQTSAPRLPQPQQRQDRGRSQSPTKNSFGNFTIITAPGKEAKGSKSRDPSPTKPKRPKSATNLAGLLKPKTLRNLGRFNSEDDVNSSKDKENQTPEEPMAPPAQTPIYSQFASRPLIDQAQSSRRSMDEPRPPTAQDSYSSSRVAVKERPKSYHPMLGGMEPPPSPTKPRTSNDSRKGSKDSTEARSRTGRGKVLSVFTTFTHKRSKSTSTVPEPTTPALDPKDIDKHLEAMLDRRNIPENQRYKMRNLSDTIKMEFIRQDWAESQGSRSDRPCSTDSANSGLIMEAATQNEEKQKRSRGKSFNLSRGRKESKEPSSPIKKSKGEGTLGRHFRSKSTDSVVSEAPSASSISNSGILSKIKLNQGPADYVAYLRKVQKPQLVEVGKVHKLRLLLRNETVAWIEDFMQQGGMKEIVDLLNRIMEVEWREEHEDALLHENLLCLKALSTTARAMQYLDTIQADLFPKLLHMLFDPEKKGPSEFTTRNIITSVLFTYIESAAPAERVTRAQRILAHLRDPEPDENQRPLPFVLEMRQERPYRVWNKEVVSVTKEVFWIFLHNVNVVSLPSDRPSSADHANAPYSYMLRHFPQERPPVPAAPYVGGVEWDATNYLASHLDLMNAILACTPTMEERNNLRAQFRISGWERCLGGSMRLCKEKFYGSVHDGLRTWVGAAVEDGWDVKDVRYGPPPDARTSPKKTGGGQKKPVEAAPKIEMPKLDFGLDKPSTPSRDKDVWL</sequence>
<gene>
    <name evidence="3" type="ORF">FIE12Z_39</name>
</gene>
<feature type="region of interest" description="Disordered" evidence="1">
    <location>
        <begin position="1"/>
        <end position="43"/>
    </location>
</feature>
<feature type="compositionally biased region" description="Basic and acidic residues" evidence="1">
    <location>
        <begin position="110"/>
        <end position="121"/>
    </location>
</feature>
<dbReference type="STRING" id="2594813.A0A395N6E7"/>
<dbReference type="Proteomes" id="UP000265631">
    <property type="component" value="Unassembled WGS sequence"/>
</dbReference>
<organism evidence="3 4">
    <name type="scientific">Fusarium flagelliforme</name>
    <dbReference type="NCBI Taxonomy" id="2675880"/>
    <lineage>
        <taxon>Eukaryota</taxon>
        <taxon>Fungi</taxon>
        <taxon>Dikarya</taxon>
        <taxon>Ascomycota</taxon>
        <taxon>Pezizomycotina</taxon>
        <taxon>Sordariomycetes</taxon>
        <taxon>Hypocreomycetidae</taxon>
        <taxon>Hypocreales</taxon>
        <taxon>Nectriaceae</taxon>
        <taxon>Fusarium</taxon>
        <taxon>Fusarium incarnatum-equiseti species complex</taxon>
    </lineage>
</organism>
<dbReference type="GO" id="GO:0030036">
    <property type="term" value="P:actin cytoskeleton organization"/>
    <property type="evidence" value="ECO:0007669"/>
    <property type="project" value="InterPro"/>
</dbReference>
<evidence type="ECO:0000256" key="1">
    <source>
        <dbReference type="SAM" id="MobiDB-lite"/>
    </source>
</evidence>
<keyword evidence="4" id="KW-1185">Reference proteome</keyword>
<feature type="compositionally biased region" description="Basic and acidic residues" evidence="1">
    <location>
        <begin position="242"/>
        <end position="258"/>
    </location>
</feature>